<dbReference type="Gene3D" id="2.60.40.150">
    <property type="entry name" value="C2 domain"/>
    <property type="match status" value="1"/>
</dbReference>
<dbReference type="PROSITE" id="PS50004">
    <property type="entry name" value="C2"/>
    <property type="match status" value="1"/>
</dbReference>
<dbReference type="InterPro" id="IPR000008">
    <property type="entry name" value="C2_dom"/>
</dbReference>
<feature type="compositionally biased region" description="Basic and acidic residues" evidence="1">
    <location>
        <begin position="736"/>
        <end position="747"/>
    </location>
</feature>
<dbReference type="Proteomes" id="UP000324800">
    <property type="component" value="Unassembled WGS sequence"/>
</dbReference>
<dbReference type="SUPFAM" id="SSF49562">
    <property type="entry name" value="C2 domain (Calcium/lipid-binding domain, CaLB)"/>
    <property type="match status" value="1"/>
</dbReference>
<organism evidence="3 4">
    <name type="scientific">Streblomastix strix</name>
    <dbReference type="NCBI Taxonomy" id="222440"/>
    <lineage>
        <taxon>Eukaryota</taxon>
        <taxon>Metamonada</taxon>
        <taxon>Preaxostyla</taxon>
        <taxon>Oxymonadida</taxon>
        <taxon>Streblomastigidae</taxon>
        <taxon>Streblomastix</taxon>
    </lineage>
</organism>
<evidence type="ECO:0000259" key="2">
    <source>
        <dbReference type="PROSITE" id="PS50004"/>
    </source>
</evidence>
<reference evidence="3 4" key="1">
    <citation type="submission" date="2019-03" db="EMBL/GenBank/DDBJ databases">
        <title>Single cell metagenomics reveals metabolic interactions within the superorganism composed of flagellate Streblomastix strix and complex community of Bacteroidetes bacteria on its surface.</title>
        <authorList>
            <person name="Treitli S.C."/>
            <person name="Kolisko M."/>
            <person name="Husnik F."/>
            <person name="Keeling P."/>
            <person name="Hampl V."/>
        </authorList>
    </citation>
    <scope>NUCLEOTIDE SEQUENCE [LARGE SCALE GENOMIC DNA]</scope>
    <source>
        <strain evidence="3">ST1C</strain>
    </source>
</reference>
<feature type="region of interest" description="Disordered" evidence="1">
    <location>
        <begin position="704"/>
        <end position="827"/>
    </location>
</feature>
<comment type="caution">
    <text evidence="3">The sequence shown here is derived from an EMBL/GenBank/DDBJ whole genome shotgun (WGS) entry which is preliminary data.</text>
</comment>
<gene>
    <name evidence="3" type="ORF">EZS28_027843</name>
</gene>
<name>A0A5J4V2K7_9EUKA</name>
<feature type="non-terminal residue" evidence="3">
    <location>
        <position position="909"/>
    </location>
</feature>
<feature type="domain" description="C2" evidence="2">
    <location>
        <begin position="812"/>
        <end position="909"/>
    </location>
</feature>
<evidence type="ECO:0000313" key="4">
    <source>
        <dbReference type="Proteomes" id="UP000324800"/>
    </source>
</evidence>
<accession>A0A5J4V2K7</accession>
<feature type="compositionally biased region" description="Polar residues" evidence="1">
    <location>
        <begin position="719"/>
        <end position="735"/>
    </location>
</feature>
<feature type="compositionally biased region" description="Polar residues" evidence="1">
    <location>
        <begin position="779"/>
        <end position="808"/>
    </location>
</feature>
<dbReference type="AlphaFoldDB" id="A0A5J4V2K7"/>
<feature type="region of interest" description="Disordered" evidence="1">
    <location>
        <begin position="880"/>
        <end position="909"/>
    </location>
</feature>
<feature type="compositionally biased region" description="Acidic residues" evidence="1">
    <location>
        <begin position="748"/>
        <end position="770"/>
    </location>
</feature>
<sequence length="909" mass="102930">MNDIGQSSFATDVIQSGCFDPYSSMLSQLSSINSSFPVEDEDLVSQKDNKHQSPFLIGAFGVLRNAQTVRPGLLVNILTVLTNISNKPDLRESIREVPDWIDIIKKGITVQFEKNNTDVVQMLYLLVLSIIRSGSGQDDDLGSEDEQKEAKLLRIKTLNQQLVKETVSILKKDKSVGNKIVLTYALKFLATVAVEPEIVDSLNNSSTIQLIDYILSKRVGESIIVAFHTAILIIHLTQKDKFFKGIQESTIPQGLIKSIPNFLEYQQQLQQEQQSINNPTMQTVYMKILQTIIHSFELLVPKVVALNEKMINAILPILINFVIHEGDGEEIKDNKQIDEENKILAVLNDPEKFNSDADDIEEMVQKQAEYDKTYASLCETVLAEAKAKHQQNIKAGIYKANTPLPSVTYPPKQTPAKSTYPSFEQYTEIKDTIWIASQSTQSTFNDSISIFGYLIGGIQSQPDNEEKIKQISSTNSTNTSHTNIITSFLSILRIGIYKIKSTIQKQTQKPKYLDKRQKQTEEEIKIDNDFYSSVLVALAQLVISKAEVPPNETDNQDSNDNENKNIDLKYDLTTNKEVVDKLIPQLQYSAKAKDHALQGAIAFLLSVLLEGDDSKIENVAFTQNALEHVLASLHTNAETVRQFDEQDKHNELIQQQNLNLAKEAEGLLQLLSVLSSNANVINESRDKNAGGDLKALIEIYKQEDDNTDNNQQNNETKNSCELTRVSQSITKNAKSLSEKIPELKDYVPEEIEQPVEEEVKEEEESIENENEEQKDAKDQSQNPKENTQIPKENTQIPKDRSLPSTEKQQYIEEEQPPADEQKQDEQQYQEKFAITVIRVKDIAPIDWNEKSNPYVVMKFNQQEQKTKKVKDIQNADYNETFEFDIEQPPKESTSSTEKNVSTEDNTENE</sequence>
<feature type="compositionally biased region" description="Polar residues" evidence="1">
    <location>
        <begin position="890"/>
        <end position="903"/>
    </location>
</feature>
<dbReference type="EMBL" id="SNRW01010394">
    <property type="protein sequence ID" value="KAA6376630.1"/>
    <property type="molecule type" value="Genomic_DNA"/>
</dbReference>
<proteinExistence type="predicted"/>
<protein>
    <recommendedName>
        <fullName evidence="2">C2 domain-containing protein</fullName>
    </recommendedName>
</protein>
<dbReference type="CDD" id="cd00030">
    <property type="entry name" value="C2"/>
    <property type="match status" value="1"/>
</dbReference>
<evidence type="ECO:0000256" key="1">
    <source>
        <dbReference type="SAM" id="MobiDB-lite"/>
    </source>
</evidence>
<evidence type="ECO:0000313" key="3">
    <source>
        <dbReference type="EMBL" id="KAA6376630.1"/>
    </source>
</evidence>
<feature type="compositionally biased region" description="Low complexity" evidence="1">
    <location>
        <begin position="708"/>
        <end position="717"/>
    </location>
</feature>
<dbReference type="Pfam" id="PF00168">
    <property type="entry name" value="C2"/>
    <property type="match status" value="1"/>
</dbReference>
<dbReference type="InterPro" id="IPR035892">
    <property type="entry name" value="C2_domain_sf"/>
</dbReference>